<organism evidence="1 2">
    <name type="scientific">Colletotrichum salicis</name>
    <dbReference type="NCBI Taxonomy" id="1209931"/>
    <lineage>
        <taxon>Eukaryota</taxon>
        <taxon>Fungi</taxon>
        <taxon>Dikarya</taxon>
        <taxon>Ascomycota</taxon>
        <taxon>Pezizomycotina</taxon>
        <taxon>Sordariomycetes</taxon>
        <taxon>Hypocreomycetidae</taxon>
        <taxon>Glomerellales</taxon>
        <taxon>Glomerellaceae</taxon>
        <taxon>Colletotrichum</taxon>
        <taxon>Colletotrichum acutatum species complex</taxon>
    </lineage>
</organism>
<dbReference type="Proteomes" id="UP000070121">
    <property type="component" value="Unassembled WGS sequence"/>
</dbReference>
<gene>
    <name evidence="1" type="ORF">CSAL01_06271</name>
</gene>
<sequence length="242" mass="26678">MTVSTSQANCSLQNLKLGVTEFSYFTIKPGKTFPDEEGLYYHVLDQAVSQPGAGSIYYGNSIEKPEQSWCFLDLDSVEEHLAYRDTAAHAPIGKAVGEYLDWNQDYIKHIAPTPWPPKILASAPVIEVLTLFFPADIDAAAKEALTTQLEEFKTKALDTSPDFKGISYGWSVENDVPVTDEPGPMGNLLAALIGWPSVDAHMKFRDTVPFKENIGILRGMEGIVKLGVFHVSCKSKPLPKKE</sequence>
<name>A0A135V6E8_9PEZI</name>
<comment type="caution">
    <text evidence="1">The sequence shown here is derived from an EMBL/GenBank/DDBJ whole genome shotgun (WGS) entry which is preliminary data.</text>
</comment>
<proteinExistence type="predicted"/>
<evidence type="ECO:0008006" key="3">
    <source>
        <dbReference type="Google" id="ProtNLM"/>
    </source>
</evidence>
<evidence type="ECO:0000313" key="1">
    <source>
        <dbReference type="EMBL" id="KXH68091.1"/>
    </source>
</evidence>
<accession>A0A135V6E8</accession>
<dbReference type="EMBL" id="JFFI01000383">
    <property type="protein sequence ID" value="KXH68091.1"/>
    <property type="molecule type" value="Genomic_DNA"/>
</dbReference>
<reference evidence="1 2" key="1">
    <citation type="submission" date="2014-02" db="EMBL/GenBank/DDBJ databases">
        <title>The genome sequence of Colletotrichum salicis CBS 607.94.</title>
        <authorList>
            <person name="Baroncelli R."/>
            <person name="Thon M.R."/>
        </authorList>
    </citation>
    <scope>NUCLEOTIDE SEQUENCE [LARGE SCALE GENOMIC DNA]</scope>
    <source>
        <strain evidence="1 2">CBS 607.94</strain>
    </source>
</reference>
<protein>
    <recommendedName>
        <fullName evidence="3">ABM domain-containing protein</fullName>
    </recommendedName>
</protein>
<dbReference type="OrthoDB" id="3830579at2759"/>
<dbReference type="AlphaFoldDB" id="A0A135V6E8"/>
<evidence type="ECO:0000313" key="2">
    <source>
        <dbReference type="Proteomes" id="UP000070121"/>
    </source>
</evidence>
<dbReference type="STRING" id="1209931.A0A135V6E8"/>
<dbReference type="Gene3D" id="3.30.70.100">
    <property type="match status" value="2"/>
</dbReference>
<keyword evidence="2" id="KW-1185">Reference proteome</keyword>